<evidence type="ECO:0000256" key="7">
    <source>
        <dbReference type="ARBA" id="ARBA00025705"/>
    </source>
</evidence>
<keyword evidence="4 8" id="KW-0808">Transferase</keyword>
<keyword evidence="3 8" id="KW-0489">Methyltransferase</keyword>
<dbReference type="PROSITE" id="PS00839">
    <property type="entry name" value="SUMT_1"/>
    <property type="match status" value="1"/>
</dbReference>
<dbReference type="Proteomes" id="UP000451233">
    <property type="component" value="Unassembled WGS sequence"/>
</dbReference>
<evidence type="ECO:0000256" key="8">
    <source>
        <dbReference type="RuleBase" id="RU003960"/>
    </source>
</evidence>
<comment type="pathway">
    <text evidence="7">Porphyrin-containing compound metabolism; siroheme biosynthesis; precorrin-2 from uroporphyrinogen III: step 1/1.</text>
</comment>
<proteinExistence type="inferred from homology"/>
<dbReference type="NCBIfam" id="NF004790">
    <property type="entry name" value="PRK06136.1"/>
    <property type="match status" value="1"/>
</dbReference>
<dbReference type="GO" id="GO:0032259">
    <property type="term" value="P:methylation"/>
    <property type="evidence" value="ECO:0007669"/>
    <property type="project" value="UniProtKB-KW"/>
</dbReference>
<organism evidence="10 11">
    <name type="scientific">Hufsiella ginkgonis</name>
    <dbReference type="NCBI Taxonomy" id="2695274"/>
    <lineage>
        <taxon>Bacteria</taxon>
        <taxon>Pseudomonadati</taxon>
        <taxon>Bacteroidota</taxon>
        <taxon>Sphingobacteriia</taxon>
        <taxon>Sphingobacteriales</taxon>
        <taxon>Sphingobacteriaceae</taxon>
        <taxon>Hufsiella</taxon>
    </lineage>
</organism>
<keyword evidence="6" id="KW-0627">Porphyrin biosynthesis</keyword>
<gene>
    <name evidence="10" type="primary">cobA</name>
    <name evidence="10" type="ORF">GS398_13365</name>
</gene>
<sequence>MTRPELYIIGAGPGDPELITMKGYRLLRQAKAVLYDNLANKELLAVTPAGCEKIYVGKQPYGKYTPQETIHALIREKAFEHGSVIRLKGGDPFIFGRGFEEMLYARAEGIDAYYVPGITSMQASGMENVPLTHRSVSESVWMVTGTKKDGSLSDDLRLAIQSRATVVIYMGMKKLAEISETYLSSGNGEMPAAIVQHASLPNKKFISGKVKDLPAMATASKLTHPALIIIGRVVELHFSGESKE</sequence>
<dbReference type="EC" id="2.1.1.107" evidence="2"/>
<keyword evidence="5" id="KW-0949">S-adenosyl-L-methionine</keyword>
<dbReference type="Gene3D" id="3.30.950.10">
    <property type="entry name" value="Methyltransferase, Cobalt-precorrin-4 Transmethylase, Domain 2"/>
    <property type="match status" value="1"/>
</dbReference>
<evidence type="ECO:0000256" key="6">
    <source>
        <dbReference type="ARBA" id="ARBA00023244"/>
    </source>
</evidence>
<dbReference type="FunFam" id="3.40.1010.10:FF:000001">
    <property type="entry name" value="Siroheme synthase"/>
    <property type="match status" value="1"/>
</dbReference>
<dbReference type="PANTHER" id="PTHR45790:SF3">
    <property type="entry name" value="S-ADENOSYL-L-METHIONINE-DEPENDENT UROPORPHYRINOGEN III METHYLTRANSFERASE, CHLOROPLASTIC"/>
    <property type="match status" value="1"/>
</dbReference>
<evidence type="ECO:0000256" key="1">
    <source>
        <dbReference type="ARBA" id="ARBA00005879"/>
    </source>
</evidence>
<protein>
    <recommendedName>
        <fullName evidence="2">uroporphyrinogen-III C-methyltransferase</fullName>
        <ecNumber evidence="2">2.1.1.107</ecNumber>
    </recommendedName>
</protein>
<dbReference type="AlphaFoldDB" id="A0A7K1XZQ0"/>
<dbReference type="Gene3D" id="3.40.1010.10">
    <property type="entry name" value="Cobalt-precorrin-4 Transmethylase, Domain 1"/>
    <property type="match status" value="1"/>
</dbReference>
<dbReference type="InterPro" id="IPR014776">
    <property type="entry name" value="4pyrrole_Mease_sub2"/>
</dbReference>
<feature type="domain" description="Tetrapyrrole methylase" evidence="9">
    <location>
        <begin position="6"/>
        <end position="213"/>
    </location>
</feature>
<name>A0A7K1XZQ0_9SPHI</name>
<evidence type="ECO:0000313" key="10">
    <source>
        <dbReference type="EMBL" id="MXV16297.1"/>
    </source>
</evidence>
<evidence type="ECO:0000256" key="3">
    <source>
        <dbReference type="ARBA" id="ARBA00022603"/>
    </source>
</evidence>
<dbReference type="SUPFAM" id="SSF53790">
    <property type="entry name" value="Tetrapyrrole methylase"/>
    <property type="match status" value="1"/>
</dbReference>
<dbReference type="NCBIfam" id="TIGR01469">
    <property type="entry name" value="cobA_cysG_Cterm"/>
    <property type="match status" value="1"/>
</dbReference>
<reference evidence="10 11" key="1">
    <citation type="submission" date="2019-11" db="EMBL/GenBank/DDBJ databases">
        <title>Pedobacter sp. HMF7056 Genome sequencing and assembly.</title>
        <authorList>
            <person name="Kang H."/>
            <person name="Kim H."/>
            <person name="Joh K."/>
        </authorList>
    </citation>
    <scope>NUCLEOTIDE SEQUENCE [LARGE SCALE GENOMIC DNA]</scope>
    <source>
        <strain evidence="10 11">HMF7056</strain>
    </source>
</reference>
<evidence type="ECO:0000256" key="5">
    <source>
        <dbReference type="ARBA" id="ARBA00022691"/>
    </source>
</evidence>
<dbReference type="InterPro" id="IPR000878">
    <property type="entry name" value="4pyrrol_Mease"/>
</dbReference>
<evidence type="ECO:0000256" key="2">
    <source>
        <dbReference type="ARBA" id="ARBA00012162"/>
    </source>
</evidence>
<dbReference type="EMBL" id="WVHS01000003">
    <property type="protein sequence ID" value="MXV16297.1"/>
    <property type="molecule type" value="Genomic_DNA"/>
</dbReference>
<dbReference type="InterPro" id="IPR014777">
    <property type="entry name" value="4pyrrole_Mease_sub1"/>
</dbReference>
<comment type="similarity">
    <text evidence="1 8">Belongs to the precorrin methyltransferase family.</text>
</comment>
<comment type="caution">
    <text evidence="10">The sequence shown here is derived from an EMBL/GenBank/DDBJ whole genome shotgun (WGS) entry which is preliminary data.</text>
</comment>
<accession>A0A7K1XZQ0</accession>
<dbReference type="InterPro" id="IPR050161">
    <property type="entry name" value="Siro_Cobalamin_biosynth"/>
</dbReference>
<keyword evidence="11" id="KW-1185">Reference proteome</keyword>
<dbReference type="InterPro" id="IPR035996">
    <property type="entry name" value="4pyrrol_Methylase_sf"/>
</dbReference>
<dbReference type="PANTHER" id="PTHR45790">
    <property type="entry name" value="SIROHEME SYNTHASE-RELATED"/>
    <property type="match status" value="1"/>
</dbReference>
<evidence type="ECO:0000256" key="4">
    <source>
        <dbReference type="ARBA" id="ARBA00022679"/>
    </source>
</evidence>
<dbReference type="CDD" id="cd11642">
    <property type="entry name" value="SUMT"/>
    <property type="match status" value="1"/>
</dbReference>
<dbReference type="InterPro" id="IPR006366">
    <property type="entry name" value="CobA/CysG_C"/>
</dbReference>
<evidence type="ECO:0000313" key="11">
    <source>
        <dbReference type="Proteomes" id="UP000451233"/>
    </source>
</evidence>
<dbReference type="Pfam" id="PF00590">
    <property type="entry name" value="TP_methylase"/>
    <property type="match status" value="1"/>
</dbReference>
<dbReference type="GO" id="GO:0004851">
    <property type="term" value="F:uroporphyrin-III C-methyltransferase activity"/>
    <property type="evidence" value="ECO:0007669"/>
    <property type="project" value="UniProtKB-EC"/>
</dbReference>
<dbReference type="InterPro" id="IPR003043">
    <property type="entry name" value="Uropor_MeTrfase_CS"/>
</dbReference>
<dbReference type="GO" id="GO:0019354">
    <property type="term" value="P:siroheme biosynthetic process"/>
    <property type="evidence" value="ECO:0007669"/>
    <property type="project" value="InterPro"/>
</dbReference>
<dbReference type="PROSITE" id="PS00840">
    <property type="entry name" value="SUMT_2"/>
    <property type="match status" value="1"/>
</dbReference>
<dbReference type="RefSeq" id="WP_160907303.1">
    <property type="nucleotide sequence ID" value="NZ_WVHS01000003.1"/>
</dbReference>
<evidence type="ECO:0000259" key="9">
    <source>
        <dbReference type="Pfam" id="PF00590"/>
    </source>
</evidence>